<organism evidence="2 3">
    <name type="scientific">Frankia canadensis</name>
    <dbReference type="NCBI Taxonomy" id="1836972"/>
    <lineage>
        <taxon>Bacteria</taxon>
        <taxon>Bacillati</taxon>
        <taxon>Actinomycetota</taxon>
        <taxon>Actinomycetes</taxon>
        <taxon>Frankiales</taxon>
        <taxon>Frankiaceae</taxon>
        <taxon>Frankia</taxon>
    </lineage>
</organism>
<evidence type="ECO:0000256" key="1">
    <source>
        <dbReference type="SAM" id="MobiDB-lite"/>
    </source>
</evidence>
<proteinExistence type="predicted"/>
<name>A0A2I2KW99_9ACTN</name>
<dbReference type="RefSeq" id="WP_165818535.1">
    <property type="nucleotide sequence ID" value="NZ_FZMO01000323.1"/>
</dbReference>
<accession>A0A2I2KW99</accession>
<dbReference type="AlphaFoldDB" id="A0A2I2KW99"/>
<feature type="compositionally biased region" description="Basic and acidic residues" evidence="1">
    <location>
        <begin position="33"/>
        <end position="47"/>
    </location>
</feature>
<sequence length="47" mass="5413">MSVTEPHDDDPFDDDREIGWGDEALSEDEDPDIDRLLADLPPHHVER</sequence>
<dbReference type="EMBL" id="FZMO01000323">
    <property type="protein sequence ID" value="SNQ49930.1"/>
    <property type="molecule type" value="Genomic_DNA"/>
</dbReference>
<evidence type="ECO:0000313" key="2">
    <source>
        <dbReference type="EMBL" id="SNQ49930.1"/>
    </source>
</evidence>
<gene>
    <name evidence="2" type="ORF">FRACA_390044</name>
</gene>
<reference evidence="2 3" key="1">
    <citation type="submission" date="2017-06" db="EMBL/GenBank/DDBJ databases">
        <authorList>
            <person name="Kim H.J."/>
            <person name="Triplett B.A."/>
        </authorList>
    </citation>
    <scope>NUCLEOTIDE SEQUENCE [LARGE SCALE GENOMIC DNA]</scope>
    <source>
        <strain evidence="2">FRACA_ARgP5</strain>
    </source>
</reference>
<evidence type="ECO:0000313" key="3">
    <source>
        <dbReference type="Proteomes" id="UP000234331"/>
    </source>
</evidence>
<keyword evidence="3" id="KW-1185">Reference proteome</keyword>
<feature type="compositionally biased region" description="Acidic residues" evidence="1">
    <location>
        <begin position="7"/>
        <end position="16"/>
    </location>
</feature>
<protein>
    <submittedName>
        <fullName evidence="2">Uncharacterized protein</fullName>
    </submittedName>
</protein>
<dbReference type="Proteomes" id="UP000234331">
    <property type="component" value="Unassembled WGS sequence"/>
</dbReference>
<feature type="region of interest" description="Disordered" evidence="1">
    <location>
        <begin position="1"/>
        <end position="47"/>
    </location>
</feature>